<dbReference type="Proteomes" id="UP001328107">
    <property type="component" value="Unassembled WGS sequence"/>
</dbReference>
<sequence>TVTYHSRYLLFTNVFTTTTLLTTADLVQQRINREKHPVIDYEQAKRMGRIGIVYGPMSHFWYKFLESRKFIGTPWTIVGKKIFWDTLATPAFSAVVIIA</sequence>
<protein>
    <recommendedName>
        <fullName evidence="3">Mpv17-like protein</fullName>
    </recommendedName>
</protein>
<feature type="non-terminal residue" evidence="1">
    <location>
        <position position="1"/>
    </location>
</feature>
<evidence type="ECO:0000313" key="2">
    <source>
        <dbReference type="Proteomes" id="UP001328107"/>
    </source>
</evidence>
<accession>A0AAN5CAH2</accession>
<gene>
    <name evidence="1" type="ORF">PMAYCL1PPCAC_14358</name>
</gene>
<comment type="caution">
    <text evidence="1">The sequence shown here is derived from an EMBL/GenBank/DDBJ whole genome shotgun (WGS) entry which is preliminary data.</text>
</comment>
<name>A0AAN5CAH2_9BILA</name>
<evidence type="ECO:0008006" key="3">
    <source>
        <dbReference type="Google" id="ProtNLM"/>
    </source>
</evidence>
<evidence type="ECO:0000313" key="1">
    <source>
        <dbReference type="EMBL" id="GMR44163.1"/>
    </source>
</evidence>
<organism evidence="1 2">
    <name type="scientific">Pristionchus mayeri</name>
    <dbReference type="NCBI Taxonomy" id="1317129"/>
    <lineage>
        <taxon>Eukaryota</taxon>
        <taxon>Metazoa</taxon>
        <taxon>Ecdysozoa</taxon>
        <taxon>Nematoda</taxon>
        <taxon>Chromadorea</taxon>
        <taxon>Rhabditida</taxon>
        <taxon>Rhabditina</taxon>
        <taxon>Diplogasteromorpha</taxon>
        <taxon>Diplogasteroidea</taxon>
        <taxon>Neodiplogasteridae</taxon>
        <taxon>Pristionchus</taxon>
    </lineage>
</organism>
<keyword evidence="2" id="KW-1185">Reference proteome</keyword>
<proteinExistence type="predicted"/>
<reference evidence="2" key="1">
    <citation type="submission" date="2022-10" db="EMBL/GenBank/DDBJ databases">
        <title>Genome assembly of Pristionchus species.</title>
        <authorList>
            <person name="Yoshida K."/>
            <person name="Sommer R.J."/>
        </authorList>
    </citation>
    <scope>NUCLEOTIDE SEQUENCE [LARGE SCALE GENOMIC DNA]</scope>
    <source>
        <strain evidence="2">RS5460</strain>
    </source>
</reference>
<dbReference type="EMBL" id="BTRK01000003">
    <property type="protein sequence ID" value="GMR44163.1"/>
    <property type="molecule type" value="Genomic_DNA"/>
</dbReference>
<dbReference type="AlphaFoldDB" id="A0AAN5CAH2"/>